<protein>
    <recommendedName>
        <fullName evidence="4">RING-type E3 ubiquitin transferase</fullName>
        <ecNumber evidence="4">2.3.2.27</ecNumber>
    </recommendedName>
</protein>
<feature type="transmembrane region" description="Helical" evidence="14">
    <location>
        <begin position="169"/>
        <end position="190"/>
    </location>
</feature>
<dbReference type="CDD" id="cd16702">
    <property type="entry name" value="RING_CH-C4HC3_MARCH6"/>
    <property type="match status" value="1"/>
</dbReference>
<dbReference type="OrthoDB" id="1108038at2759"/>
<evidence type="ECO:0000256" key="3">
    <source>
        <dbReference type="ARBA" id="ARBA00004906"/>
    </source>
</evidence>
<dbReference type="GO" id="GO:0061630">
    <property type="term" value="F:ubiquitin protein ligase activity"/>
    <property type="evidence" value="ECO:0007669"/>
    <property type="project" value="UniProtKB-EC"/>
</dbReference>
<gene>
    <name evidence="16" type="ORF">PGUG_02476</name>
</gene>
<keyword evidence="6 14" id="KW-0812">Transmembrane</keyword>
<dbReference type="EMBL" id="CH408157">
    <property type="protein sequence ID" value="EDK38378.2"/>
    <property type="molecule type" value="Genomic_DNA"/>
</dbReference>
<feature type="transmembrane region" description="Helical" evidence="14">
    <location>
        <begin position="1011"/>
        <end position="1035"/>
    </location>
</feature>
<evidence type="ECO:0000313" key="16">
    <source>
        <dbReference type="EMBL" id="EDK38378.2"/>
    </source>
</evidence>
<evidence type="ECO:0000256" key="7">
    <source>
        <dbReference type="ARBA" id="ARBA00022723"/>
    </source>
</evidence>
<feature type="domain" description="RING-CH-type" evidence="15">
    <location>
        <begin position="1"/>
        <end position="63"/>
    </location>
</feature>
<evidence type="ECO:0000256" key="11">
    <source>
        <dbReference type="ARBA" id="ARBA00022989"/>
    </source>
</evidence>
<feature type="region of interest" description="Disordered" evidence="13">
    <location>
        <begin position="281"/>
        <end position="305"/>
    </location>
</feature>
<keyword evidence="17" id="KW-1185">Reference proteome</keyword>
<dbReference type="GO" id="GO:0005789">
    <property type="term" value="C:endoplasmic reticulum membrane"/>
    <property type="evidence" value="ECO:0007669"/>
    <property type="project" value="TreeGrafter"/>
</dbReference>
<evidence type="ECO:0000256" key="12">
    <source>
        <dbReference type="ARBA" id="ARBA00023136"/>
    </source>
</evidence>
<dbReference type="EC" id="2.3.2.27" evidence="4"/>
<evidence type="ECO:0000256" key="8">
    <source>
        <dbReference type="ARBA" id="ARBA00022771"/>
    </source>
</evidence>
<name>A5DGS5_PICGU</name>
<dbReference type="GO" id="GO:0008270">
    <property type="term" value="F:zinc ion binding"/>
    <property type="evidence" value="ECO:0007669"/>
    <property type="project" value="UniProtKB-KW"/>
</dbReference>
<evidence type="ECO:0000256" key="14">
    <source>
        <dbReference type="SAM" id="Phobius"/>
    </source>
</evidence>
<reference evidence="16 17" key="1">
    <citation type="journal article" date="2009" name="Nature">
        <title>Evolution of pathogenicity and sexual reproduction in eight Candida genomes.</title>
        <authorList>
            <person name="Butler G."/>
            <person name="Rasmussen M.D."/>
            <person name="Lin M.F."/>
            <person name="Santos M.A."/>
            <person name="Sakthikumar S."/>
            <person name="Munro C.A."/>
            <person name="Rheinbay E."/>
            <person name="Grabherr M."/>
            <person name="Forche A."/>
            <person name="Reedy J.L."/>
            <person name="Agrafioti I."/>
            <person name="Arnaud M.B."/>
            <person name="Bates S."/>
            <person name="Brown A.J."/>
            <person name="Brunke S."/>
            <person name="Costanzo M.C."/>
            <person name="Fitzpatrick D.A."/>
            <person name="de Groot P.W."/>
            <person name="Harris D."/>
            <person name="Hoyer L.L."/>
            <person name="Hube B."/>
            <person name="Klis F.M."/>
            <person name="Kodira C."/>
            <person name="Lennard N."/>
            <person name="Logue M.E."/>
            <person name="Martin R."/>
            <person name="Neiman A.M."/>
            <person name="Nikolaou E."/>
            <person name="Quail M.A."/>
            <person name="Quinn J."/>
            <person name="Santos M.C."/>
            <person name="Schmitzberger F.F."/>
            <person name="Sherlock G."/>
            <person name="Shah P."/>
            <person name="Silverstein K.A."/>
            <person name="Skrzypek M.S."/>
            <person name="Soll D."/>
            <person name="Staggs R."/>
            <person name="Stansfield I."/>
            <person name="Stumpf M.P."/>
            <person name="Sudbery P.E."/>
            <person name="Srikantha T."/>
            <person name="Zeng Q."/>
            <person name="Berman J."/>
            <person name="Berriman M."/>
            <person name="Heitman J."/>
            <person name="Gow N.A."/>
            <person name="Lorenz M.C."/>
            <person name="Birren B.W."/>
            <person name="Kellis M."/>
            <person name="Cuomo C.A."/>
        </authorList>
    </citation>
    <scope>NUCLEOTIDE SEQUENCE [LARGE SCALE GENOMIC DNA]</scope>
    <source>
        <strain evidence="17">ATCC 6260 / CBS 566 / DSM 6381 / JCM 1539 / NBRC 10279 / NRRL Y-324</strain>
    </source>
</reference>
<keyword evidence="9" id="KW-0833">Ubl conjugation pathway</keyword>
<evidence type="ECO:0000256" key="2">
    <source>
        <dbReference type="ARBA" id="ARBA00004141"/>
    </source>
</evidence>
<feature type="transmembrane region" description="Helical" evidence="14">
    <location>
        <begin position="835"/>
        <end position="863"/>
    </location>
</feature>
<keyword evidence="5" id="KW-0808">Transferase</keyword>
<organism evidence="16 17">
    <name type="scientific">Meyerozyma guilliermondii (strain ATCC 6260 / CBS 566 / DSM 6381 / JCM 1539 / NBRC 10279 / NRRL Y-324)</name>
    <name type="common">Yeast</name>
    <name type="synonym">Candida guilliermondii</name>
    <dbReference type="NCBI Taxonomy" id="294746"/>
    <lineage>
        <taxon>Eukaryota</taxon>
        <taxon>Fungi</taxon>
        <taxon>Dikarya</taxon>
        <taxon>Ascomycota</taxon>
        <taxon>Saccharomycotina</taxon>
        <taxon>Pichiomycetes</taxon>
        <taxon>Debaryomycetaceae</taxon>
        <taxon>Meyerozyma</taxon>
    </lineage>
</organism>
<dbReference type="GO" id="GO:0036503">
    <property type="term" value="P:ERAD pathway"/>
    <property type="evidence" value="ECO:0007669"/>
    <property type="project" value="TreeGrafter"/>
</dbReference>
<dbReference type="Gene3D" id="3.30.40.10">
    <property type="entry name" value="Zinc/RING finger domain, C3HC4 (zinc finger)"/>
    <property type="match status" value="1"/>
</dbReference>
<evidence type="ECO:0000256" key="1">
    <source>
        <dbReference type="ARBA" id="ARBA00000900"/>
    </source>
</evidence>
<keyword evidence="8" id="KW-0863">Zinc-finger</keyword>
<dbReference type="eggNOG" id="KOG1609">
    <property type="taxonomic scope" value="Eukaryota"/>
</dbReference>
<evidence type="ECO:0000256" key="10">
    <source>
        <dbReference type="ARBA" id="ARBA00022833"/>
    </source>
</evidence>
<dbReference type="OMA" id="ALYFQYD"/>
<keyword evidence="12 14" id="KW-0472">Membrane</keyword>
<feature type="transmembrane region" description="Helical" evidence="14">
    <location>
        <begin position="883"/>
        <end position="905"/>
    </location>
</feature>
<dbReference type="STRING" id="294746.A5DGS5"/>
<evidence type="ECO:0000256" key="9">
    <source>
        <dbReference type="ARBA" id="ARBA00022786"/>
    </source>
</evidence>
<feature type="transmembrane region" description="Helical" evidence="14">
    <location>
        <begin position="949"/>
        <end position="973"/>
    </location>
</feature>
<dbReference type="KEGG" id="pgu:PGUG_02476"/>
<accession>A5DGS5</accession>
<feature type="transmembrane region" description="Helical" evidence="14">
    <location>
        <begin position="1088"/>
        <end position="1109"/>
    </location>
</feature>
<feature type="compositionally biased region" description="Basic and acidic residues" evidence="13">
    <location>
        <begin position="281"/>
        <end position="292"/>
    </location>
</feature>
<comment type="subcellular location">
    <subcellularLocation>
        <location evidence="2">Membrane</location>
        <topology evidence="2">Multi-pass membrane protein</topology>
    </subcellularLocation>
</comment>
<sequence>MSDLDRTCRICRGEATTSQPLLHPCKCRGSIRYIHQDCLLEWLKHSNKTTKKCDICNTPYKFKTIYDPSMPQRIPTTFLWQKLIQKTSSGAIRAMSILLYFVCVVIEIPLFWKFSARIYTWAIDGTLPQSNPTLINALLFGELNFSNYNLENLTPMALSIFKFRKFMEYTYFSGIRYVFVCVVVFLAIFVEHEWIVRDEGYNKMLVKRIGKEPRAKLVDMLQQALQGLRTDSAEGDENANENLQRLEMIARALHDIQEQPQLGQRGQLLRRAIDETNDQLRAENAHPEHNVQLEDTDSEGEQEDLIPPQDNADILNDNADDAALANDVFEIFGLNLNLSAPILVMGVCNAIIVLLLFLSYLIPHLFGILTFYLISSIVRAAETKAYYLTKASSYVQELSFVKTMVATADHYAKENEWVRVGFETFNSSIVVPLTNKFERLIILQEFSHPTLIERTTFLVVGYASIFFIICKFMNSMASGGKPLVGASRKVYKVLFEVTTTAKVFLIFAIEMFFFPVYCGWLLDICIAPLFLDSFKSSEGQMLNILFTSSQPVLQTHYIRLFIFWALGTLYMLFFALFVGMVRSKILRPGVLFFIRSPDDPNTRLIHDALVKPLSLQMSRIFLSAKVYTCFIILGIGGITWGIRLFLAYIYKVDNIMLPLKYTSANTILVAAVDAADIYFSKRTYTKFCLQYWKRVFDVSAHKLRLSHFILGRPVAQERGYVAYRNLFVKIKGTAQPDYSRPVTYRDAQIIFKEQNVDALFVPDGSYVRAPDNDTISRKFIKKMFVPVTKDDKLLREIEVNNPEEEFNSDSSDEEVVNDNTHTIVYRPPYFKLRCFGLVFFVWLFSAFLIISVIFSSLIIGKLLTEAISIKTFASTVLKSEAPILSHFNADLLSIFLGLKMELFLLKFWNIRKNKRLHIVDETNAEPVEADQFADAAENNNALFMDLMPWVGGGTIFPLAVYSLSSFVWALWIVSVHKLCIDLVAKSYDGIIDPSEIYREQFTDFLLTKETIFFHFLAGFVTVVPFVTCFTVDLRIGNLNRLTWSECFKRSGLRDVLVNFIELHGSAVFIRMLATSFPNTFGVFNTIKVWAVSLAIFTAAKASVFLRQFYHSISDQVRNEKYVRGRAIINDNDD</sequence>
<evidence type="ECO:0000313" key="17">
    <source>
        <dbReference type="Proteomes" id="UP000001997"/>
    </source>
</evidence>
<keyword evidence="7" id="KW-0479">Metal-binding</keyword>
<dbReference type="PROSITE" id="PS51292">
    <property type="entry name" value="ZF_RING_CH"/>
    <property type="match status" value="1"/>
</dbReference>
<dbReference type="FunCoup" id="A5DGS5">
    <property type="interactions" value="551"/>
</dbReference>
<dbReference type="AlphaFoldDB" id="A5DGS5"/>
<feature type="transmembrane region" description="Helical" evidence="14">
    <location>
        <begin position="557"/>
        <end position="578"/>
    </location>
</feature>
<dbReference type="RefSeq" id="XP_001484747.2">
    <property type="nucleotide sequence ID" value="XM_001484697.1"/>
</dbReference>
<dbReference type="GeneID" id="5126902"/>
<feature type="transmembrane region" description="Helical" evidence="14">
    <location>
        <begin position="455"/>
        <end position="473"/>
    </location>
</feature>
<dbReference type="InParanoid" id="A5DGS5"/>
<proteinExistence type="predicted"/>
<evidence type="ECO:0000256" key="4">
    <source>
        <dbReference type="ARBA" id="ARBA00012483"/>
    </source>
</evidence>
<dbReference type="PANTHER" id="PTHR13145:SF0">
    <property type="entry name" value="E3 UBIQUITIN-PROTEIN LIGASE MARCHF6"/>
    <property type="match status" value="1"/>
</dbReference>
<feature type="transmembrane region" description="Helical" evidence="14">
    <location>
        <begin position="493"/>
        <end position="514"/>
    </location>
</feature>
<dbReference type="SMART" id="SM00744">
    <property type="entry name" value="RINGv"/>
    <property type="match status" value="1"/>
</dbReference>
<dbReference type="FunFam" id="3.30.40.10:FF:000287">
    <property type="entry name" value="RING finger membrane protein"/>
    <property type="match status" value="1"/>
</dbReference>
<evidence type="ECO:0000256" key="13">
    <source>
        <dbReference type="SAM" id="MobiDB-lite"/>
    </source>
</evidence>
<feature type="transmembrane region" description="Helical" evidence="14">
    <location>
        <begin position="91"/>
        <end position="112"/>
    </location>
</feature>
<evidence type="ECO:0000256" key="6">
    <source>
        <dbReference type="ARBA" id="ARBA00022692"/>
    </source>
</evidence>
<dbReference type="VEuPathDB" id="FungiDB:PGUG_02476"/>
<comment type="pathway">
    <text evidence="3">Protein modification; protein ubiquitination.</text>
</comment>
<keyword evidence="10" id="KW-0862">Zinc</keyword>
<comment type="catalytic activity">
    <reaction evidence="1">
        <text>S-ubiquitinyl-[E2 ubiquitin-conjugating enzyme]-L-cysteine + [acceptor protein]-L-lysine = [E2 ubiquitin-conjugating enzyme]-L-cysteine + N(6)-ubiquitinyl-[acceptor protein]-L-lysine.</text>
        <dbReference type="EC" id="2.3.2.27"/>
    </reaction>
</comment>
<feature type="transmembrane region" description="Helical" evidence="14">
    <location>
        <begin position="626"/>
        <end position="649"/>
    </location>
</feature>
<dbReference type="Pfam" id="PF12906">
    <property type="entry name" value="RINGv"/>
    <property type="match status" value="1"/>
</dbReference>
<dbReference type="SUPFAM" id="SSF57850">
    <property type="entry name" value="RING/U-box"/>
    <property type="match status" value="1"/>
</dbReference>
<keyword evidence="11 14" id="KW-1133">Transmembrane helix</keyword>
<dbReference type="PANTHER" id="PTHR13145">
    <property type="entry name" value="SSM4 PROTEIN"/>
    <property type="match status" value="1"/>
</dbReference>
<feature type="transmembrane region" description="Helical" evidence="14">
    <location>
        <begin position="342"/>
        <end position="362"/>
    </location>
</feature>
<dbReference type="Proteomes" id="UP000001997">
    <property type="component" value="Unassembled WGS sequence"/>
</dbReference>
<feature type="compositionally biased region" description="Acidic residues" evidence="13">
    <location>
        <begin position="294"/>
        <end position="304"/>
    </location>
</feature>
<dbReference type="HOGENOM" id="CLU_009000_0_0_1"/>
<evidence type="ECO:0000256" key="5">
    <source>
        <dbReference type="ARBA" id="ARBA00022679"/>
    </source>
</evidence>
<dbReference type="InterPro" id="IPR011016">
    <property type="entry name" value="Znf_RING-CH"/>
</dbReference>
<evidence type="ECO:0000259" key="15">
    <source>
        <dbReference type="PROSITE" id="PS51292"/>
    </source>
</evidence>
<dbReference type="InterPro" id="IPR013083">
    <property type="entry name" value="Znf_RING/FYVE/PHD"/>
</dbReference>